<reference evidence="2 3" key="1">
    <citation type="submission" date="2011-10" db="EMBL/GenBank/DDBJ databases">
        <title>The Genome Sequence of Fusobacterium sp. 4_1_13.</title>
        <authorList>
            <consortium name="The Broad Institute Genome Sequencing Platform"/>
            <person name="Earl A."/>
            <person name="Ward D."/>
            <person name="Feldgarden M."/>
            <person name="Gevers D."/>
            <person name="Strauss J."/>
            <person name="Ambrose C."/>
            <person name="Allen-Vercoe E."/>
            <person name="Young S.K."/>
            <person name="Zeng Q."/>
            <person name="Gargeya S."/>
            <person name="Fitzgerald M."/>
            <person name="Haas B."/>
            <person name="Abouelleil A."/>
            <person name="Alvarado L."/>
            <person name="Arachchi H.M."/>
            <person name="Berlin A."/>
            <person name="Brown A."/>
            <person name="Chapman S.B."/>
            <person name="Chen Z."/>
            <person name="Dunbar C."/>
            <person name="Freedman E."/>
            <person name="Gearin G."/>
            <person name="Goldberg J."/>
            <person name="Griggs A."/>
            <person name="Gujja S."/>
            <person name="Heiman D."/>
            <person name="Howarth C."/>
            <person name="Larson L."/>
            <person name="Lui A."/>
            <person name="MacDonald P.J."/>
            <person name="Montmayeur A."/>
            <person name="Murphy C."/>
            <person name="Neiman D."/>
            <person name="Pearson M."/>
            <person name="Priest M."/>
            <person name="Roberts A."/>
            <person name="Saif S."/>
            <person name="Shea T."/>
            <person name="Shenoy N."/>
            <person name="Sisk P."/>
            <person name="Stolte C."/>
            <person name="Sykes S."/>
            <person name="Wortman J."/>
            <person name="Nusbaum C."/>
            <person name="Birren B."/>
        </authorList>
    </citation>
    <scope>NUCLEOTIDE SEQUENCE [LARGE SCALE GENOMIC DNA]</scope>
    <source>
        <strain evidence="2 3">4_1_13</strain>
    </source>
</reference>
<accession>A0A0M1VW07</accession>
<dbReference type="eggNOG" id="ENOG5033A5I">
    <property type="taxonomic scope" value="Bacteria"/>
</dbReference>
<gene>
    <name evidence="2" type="ORF">FSCG_01339</name>
</gene>
<feature type="transmembrane region" description="Helical" evidence="1">
    <location>
        <begin position="165"/>
        <end position="186"/>
    </location>
</feature>
<dbReference type="HOGENOM" id="CLU_745468_0_0_0"/>
<keyword evidence="1" id="KW-1133">Transmembrane helix</keyword>
<dbReference type="RefSeq" id="WP_008803224.1">
    <property type="nucleotide sequence ID" value="NZ_KQ235737.1"/>
</dbReference>
<evidence type="ECO:0000313" key="2">
    <source>
        <dbReference type="EMBL" id="EEO40626.1"/>
    </source>
</evidence>
<keyword evidence="1" id="KW-0812">Transmembrane</keyword>
<proteinExistence type="predicted"/>
<dbReference type="Pfam" id="PF14897">
    <property type="entry name" value="EpsG"/>
    <property type="match status" value="1"/>
</dbReference>
<comment type="caution">
    <text evidence="2">The sequence shown here is derived from an EMBL/GenBank/DDBJ whole genome shotgun (WGS) entry which is preliminary data.</text>
</comment>
<evidence type="ECO:0000313" key="3">
    <source>
        <dbReference type="Proteomes" id="UP000004925"/>
    </source>
</evidence>
<feature type="transmembrane region" description="Helical" evidence="1">
    <location>
        <begin position="318"/>
        <end position="338"/>
    </location>
</feature>
<feature type="transmembrane region" description="Helical" evidence="1">
    <location>
        <begin position="198"/>
        <end position="219"/>
    </location>
</feature>
<evidence type="ECO:0008006" key="4">
    <source>
        <dbReference type="Google" id="ProtNLM"/>
    </source>
</evidence>
<dbReference type="EMBL" id="ACDE02000018">
    <property type="protein sequence ID" value="EEO40626.1"/>
    <property type="molecule type" value="Genomic_DNA"/>
</dbReference>
<feature type="transmembrane region" description="Helical" evidence="1">
    <location>
        <begin position="265"/>
        <end position="285"/>
    </location>
</feature>
<dbReference type="Proteomes" id="UP000004925">
    <property type="component" value="Unassembled WGS sequence"/>
</dbReference>
<sequence>MFVYIYLSIFFLLGSIKNEFFKNKKSNFLIFLLIFLFAFSYKMGSDWLSYQEWYENIFPKLEWNNFYKQIPDLEGLEIGYVLLNLIFFHLGFSYELFMGTVLSICSFIILKFIQKESKNHYLAFYCFLVNGFLVTLLEPVLRQLIALTFFIIAIKYLKERKIYKYIFIILIASLFHKSAFLLLPLYFVKYIKFTMKKFLLLTFFSKIILNIFLVIIFLILPKYANYLNSEKYMLRDGNLRMYIIYFYYIFILFNIYRGTRKNGNYTFSFTSIYIIIYFLANYFPIIKRFDLYFLPFTSITISYVGEVHLFGNKNKAKSFFSILITFFLFTVVFCKNYYLNELNRFRYLNYKNYFIELSKENIARNFYEKSNSYKEKMDILQVEEKND</sequence>
<name>A0A0M1VW07_FUSVC</name>
<feature type="transmembrane region" description="Helical" evidence="1">
    <location>
        <begin position="239"/>
        <end position="256"/>
    </location>
</feature>
<dbReference type="InterPro" id="IPR049458">
    <property type="entry name" value="EpsG-like"/>
</dbReference>
<evidence type="ECO:0000256" key="1">
    <source>
        <dbReference type="SAM" id="Phobius"/>
    </source>
</evidence>
<feature type="transmembrane region" description="Helical" evidence="1">
    <location>
        <begin position="27"/>
        <end position="44"/>
    </location>
</feature>
<protein>
    <recommendedName>
        <fullName evidence="4">EpsG family protein</fullName>
    </recommendedName>
</protein>
<organism evidence="2 3">
    <name type="scientific">Fusobacterium vincentii 4_1_13</name>
    <dbReference type="NCBI Taxonomy" id="469606"/>
    <lineage>
        <taxon>Bacteria</taxon>
        <taxon>Fusobacteriati</taxon>
        <taxon>Fusobacteriota</taxon>
        <taxon>Fusobacteriia</taxon>
        <taxon>Fusobacteriales</taxon>
        <taxon>Fusobacteriaceae</taxon>
        <taxon>Fusobacterium</taxon>
    </lineage>
</organism>
<feature type="transmembrane region" description="Helical" evidence="1">
    <location>
        <begin position="122"/>
        <end position="153"/>
    </location>
</feature>
<keyword evidence="1" id="KW-0472">Membrane</keyword>
<dbReference type="AlphaFoldDB" id="A0A0M1VW07"/>
<feature type="transmembrane region" description="Helical" evidence="1">
    <location>
        <begin position="86"/>
        <end position="110"/>
    </location>
</feature>